<feature type="non-terminal residue" evidence="2">
    <location>
        <position position="149"/>
    </location>
</feature>
<evidence type="ECO:0000313" key="3">
    <source>
        <dbReference type="Proteomes" id="UP001444071"/>
    </source>
</evidence>
<feature type="compositionally biased region" description="Polar residues" evidence="1">
    <location>
        <begin position="71"/>
        <end position="84"/>
    </location>
</feature>
<name>A0ABV0W1M6_9TELE</name>
<dbReference type="Proteomes" id="UP001444071">
    <property type="component" value="Unassembled WGS sequence"/>
</dbReference>
<feature type="compositionally biased region" description="Basic and acidic residues" evidence="1">
    <location>
        <begin position="44"/>
        <end position="58"/>
    </location>
</feature>
<dbReference type="EMBL" id="JAHRIM010021797">
    <property type="protein sequence ID" value="MEQ2263199.1"/>
    <property type="molecule type" value="Genomic_DNA"/>
</dbReference>
<protein>
    <submittedName>
        <fullName evidence="2">Uncharacterized protein</fullName>
    </submittedName>
</protein>
<keyword evidence="3" id="KW-1185">Reference proteome</keyword>
<evidence type="ECO:0000313" key="2">
    <source>
        <dbReference type="EMBL" id="MEQ2263199.1"/>
    </source>
</evidence>
<sequence>MPEPTKKDEMPNGQPEESVAPDSNGAPTLPEISLEVAPPPESVAEGKEPVETDGKKPEPTGPEPLQAVVGQEQNLVKNVSSQPEPSGVGLNEQVAPSNPVVKEEGSGSPPPPVWSLGEGQGPEDVDKPIDNPPLSTLLIESPQSGTVTV</sequence>
<reference evidence="2 3" key="1">
    <citation type="submission" date="2021-06" db="EMBL/GenBank/DDBJ databases">
        <authorList>
            <person name="Palmer J.M."/>
        </authorList>
    </citation>
    <scope>NUCLEOTIDE SEQUENCE [LARGE SCALE GENOMIC DNA]</scope>
    <source>
        <strain evidence="2 3">XR_2019</strain>
        <tissue evidence="2">Muscle</tissue>
    </source>
</reference>
<accession>A0ABV0W1M6</accession>
<comment type="caution">
    <text evidence="2">The sequence shown here is derived from an EMBL/GenBank/DDBJ whole genome shotgun (WGS) entry which is preliminary data.</text>
</comment>
<gene>
    <name evidence="2" type="ORF">XENORESO_004446</name>
</gene>
<feature type="compositionally biased region" description="Basic and acidic residues" evidence="1">
    <location>
        <begin position="1"/>
        <end position="10"/>
    </location>
</feature>
<proteinExistence type="predicted"/>
<evidence type="ECO:0000256" key="1">
    <source>
        <dbReference type="SAM" id="MobiDB-lite"/>
    </source>
</evidence>
<organism evidence="2 3">
    <name type="scientific">Xenotaenia resolanae</name>
    <dbReference type="NCBI Taxonomy" id="208358"/>
    <lineage>
        <taxon>Eukaryota</taxon>
        <taxon>Metazoa</taxon>
        <taxon>Chordata</taxon>
        <taxon>Craniata</taxon>
        <taxon>Vertebrata</taxon>
        <taxon>Euteleostomi</taxon>
        <taxon>Actinopterygii</taxon>
        <taxon>Neopterygii</taxon>
        <taxon>Teleostei</taxon>
        <taxon>Neoteleostei</taxon>
        <taxon>Acanthomorphata</taxon>
        <taxon>Ovalentaria</taxon>
        <taxon>Atherinomorphae</taxon>
        <taxon>Cyprinodontiformes</taxon>
        <taxon>Goodeidae</taxon>
        <taxon>Xenotaenia</taxon>
    </lineage>
</organism>
<feature type="region of interest" description="Disordered" evidence="1">
    <location>
        <begin position="1"/>
        <end position="149"/>
    </location>
</feature>